<gene>
    <name evidence="2" type="ORF">O181_020706</name>
</gene>
<evidence type="ECO:0000313" key="2">
    <source>
        <dbReference type="EMBL" id="MBW0480991.1"/>
    </source>
</evidence>
<accession>A0A9Q3C9J5</accession>
<evidence type="ECO:0000256" key="1">
    <source>
        <dbReference type="SAM" id="MobiDB-lite"/>
    </source>
</evidence>
<dbReference type="AlphaFoldDB" id="A0A9Q3C9J5"/>
<protein>
    <submittedName>
        <fullName evidence="2">Uncharacterized protein</fullName>
    </submittedName>
</protein>
<proteinExistence type="predicted"/>
<keyword evidence="3" id="KW-1185">Reference proteome</keyword>
<reference evidence="2" key="1">
    <citation type="submission" date="2021-03" db="EMBL/GenBank/DDBJ databases">
        <title>Draft genome sequence of rust myrtle Austropuccinia psidii MF-1, a brazilian biotype.</title>
        <authorList>
            <person name="Quecine M.C."/>
            <person name="Pachon D.M.R."/>
            <person name="Bonatelli M.L."/>
            <person name="Correr F.H."/>
            <person name="Franceschini L.M."/>
            <person name="Leite T.F."/>
            <person name="Margarido G.R.A."/>
            <person name="Almeida C.A."/>
            <person name="Ferrarezi J.A."/>
            <person name="Labate C.A."/>
        </authorList>
    </citation>
    <scope>NUCLEOTIDE SEQUENCE</scope>
    <source>
        <strain evidence="2">MF-1</strain>
    </source>
</reference>
<dbReference type="Proteomes" id="UP000765509">
    <property type="component" value="Unassembled WGS sequence"/>
</dbReference>
<sequence length="192" mass="22168">MKYGEEEVQTSIKLGRTWRKFPDSMSQRYIPHRSYGNHQRMESQQAVQSPGGEGHQDKGKSSHYPSYRRTIEPDRAYSNSFTLTRSTPSQLSSGFTPFSQQEISDKESPLFTIPGSFWEKTRIQREKQDLFQPHAERFRPNDTEAVGLGKRSTQEPEIVVNTSRINSPTDRNITPTQNEHNVVTSEIHLKRD</sequence>
<feature type="compositionally biased region" description="Polar residues" evidence="1">
    <location>
        <begin position="160"/>
        <end position="184"/>
    </location>
</feature>
<feature type="region of interest" description="Disordered" evidence="1">
    <location>
        <begin position="137"/>
        <end position="192"/>
    </location>
</feature>
<organism evidence="2 3">
    <name type="scientific">Austropuccinia psidii MF-1</name>
    <dbReference type="NCBI Taxonomy" id="1389203"/>
    <lineage>
        <taxon>Eukaryota</taxon>
        <taxon>Fungi</taxon>
        <taxon>Dikarya</taxon>
        <taxon>Basidiomycota</taxon>
        <taxon>Pucciniomycotina</taxon>
        <taxon>Pucciniomycetes</taxon>
        <taxon>Pucciniales</taxon>
        <taxon>Sphaerophragmiaceae</taxon>
        <taxon>Austropuccinia</taxon>
    </lineage>
</organism>
<name>A0A9Q3C9J5_9BASI</name>
<evidence type="ECO:0000313" key="3">
    <source>
        <dbReference type="Proteomes" id="UP000765509"/>
    </source>
</evidence>
<dbReference type="EMBL" id="AVOT02006200">
    <property type="protein sequence ID" value="MBW0480991.1"/>
    <property type="molecule type" value="Genomic_DNA"/>
</dbReference>
<comment type="caution">
    <text evidence="2">The sequence shown here is derived from an EMBL/GenBank/DDBJ whole genome shotgun (WGS) entry which is preliminary data.</text>
</comment>
<feature type="compositionally biased region" description="Polar residues" evidence="1">
    <location>
        <begin position="77"/>
        <end position="102"/>
    </location>
</feature>
<feature type="region of interest" description="Disordered" evidence="1">
    <location>
        <begin position="23"/>
        <end position="106"/>
    </location>
</feature>